<reference evidence="2" key="1">
    <citation type="submission" date="2017-02" db="EMBL/GenBank/DDBJ databases">
        <title>Delving into the versatile metabolic prowess of the omnipresent phylum Bacteroidetes.</title>
        <authorList>
            <person name="Nobu M.K."/>
            <person name="Mei R."/>
            <person name="Narihiro T."/>
            <person name="Kuroda K."/>
            <person name="Liu W.-T."/>
        </authorList>
    </citation>
    <scope>NUCLEOTIDE SEQUENCE</scope>
    <source>
        <strain evidence="2">ADurb.Bin160</strain>
    </source>
</reference>
<proteinExistence type="predicted"/>
<organism evidence="2">
    <name type="scientific">candidate division CPR1 bacterium ADurb.Bin160</name>
    <dbReference type="NCBI Taxonomy" id="1852826"/>
    <lineage>
        <taxon>Bacteria</taxon>
        <taxon>candidate division CPR1</taxon>
    </lineage>
</organism>
<dbReference type="AlphaFoldDB" id="A0A1V5ZL19"/>
<keyword evidence="1" id="KW-1133">Transmembrane helix</keyword>
<gene>
    <name evidence="2" type="ORF">BWY04_01217</name>
</gene>
<accession>A0A1V5ZL19</accession>
<sequence>MNHDFHNGWRTEFLKDASEMMIANTNDSFKQMQKSMSDMQNIYLKMFESKLKTNEKITDRKTVDINRIMLYIFGSGGLLFIVLEIIKNFFVK</sequence>
<dbReference type="EMBL" id="MWDB01000033">
    <property type="protein sequence ID" value="OQB40758.1"/>
    <property type="molecule type" value="Genomic_DNA"/>
</dbReference>
<keyword evidence="1" id="KW-0472">Membrane</keyword>
<evidence type="ECO:0000313" key="2">
    <source>
        <dbReference type="EMBL" id="OQB40758.1"/>
    </source>
</evidence>
<comment type="caution">
    <text evidence="2">The sequence shown here is derived from an EMBL/GenBank/DDBJ whole genome shotgun (WGS) entry which is preliminary data.</text>
</comment>
<evidence type="ECO:0000256" key="1">
    <source>
        <dbReference type="SAM" id="Phobius"/>
    </source>
</evidence>
<name>A0A1V5ZL19_9BACT</name>
<dbReference type="Proteomes" id="UP000485621">
    <property type="component" value="Unassembled WGS sequence"/>
</dbReference>
<keyword evidence="1" id="KW-0812">Transmembrane</keyword>
<feature type="transmembrane region" description="Helical" evidence="1">
    <location>
        <begin position="68"/>
        <end position="86"/>
    </location>
</feature>
<protein>
    <submittedName>
        <fullName evidence="2">Uncharacterized protein</fullName>
    </submittedName>
</protein>